<dbReference type="RefSeq" id="XP_021276305.1">
    <property type="nucleotide sequence ID" value="XM_021420630.1"/>
</dbReference>
<dbReference type="PANTHER" id="PTHR35099:SF2">
    <property type="entry name" value="OS02G0182700 PROTEIN"/>
    <property type="match status" value="1"/>
</dbReference>
<evidence type="ECO:0000313" key="3">
    <source>
        <dbReference type="RefSeq" id="XP_021276305.1"/>
    </source>
</evidence>
<feature type="region of interest" description="Disordered" evidence="1">
    <location>
        <begin position="61"/>
        <end position="107"/>
    </location>
</feature>
<accession>A0A6J0ZP58</accession>
<protein>
    <submittedName>
        <fullName evidence="3">Uncharacterized protein LOC110410768</fullName>
    </submittedName>
</protein>
<dbReference type="GeneID" id="110410768"/>
<evidence type="ECO:0000256" key="1">
    <source>
        <dbReference type="SAM" id="MobiDB-lite"/>
    </source>
</evidence>
<evidence type="ECO:0000313" key="2">
    <source>
        <dbReference type="Proteomes" id="UP000504621"/>
    </source>
</evidence>
<gene>
    <name evidence="3" type="primary">LOC110410768</name>
</gene>
<dbReference type="AlphaFoldDB" id="A0A6J0ZP58"/>
<name>A0A6J0ZP58_9ROSI</name>
<dbReference type="PANTHER" id="PTHR35099">
    <property type="entry name" value="OS02G0182700 PROTEIN"/>
    <property type="match status" value="1"/>
</dbReference>
<dbReference type="OrthoDB" id="1696863at2759"/>
<dbReference type="Proteomes" id="UP000504621">
    <property type="component" value="Unplaced"/>
</dbReference>
<proteinExistence type="predicted"/>
<organism evidence="2 3">
    <name type="scientific">Herrania umbratica</name>
    <dbReference type="NCBI Taxonomy" id="108875"/>
    <lineage>
        <taxon>Eukaryota</taxon>
        <taxon>Viridiplantae</taxon>
        <taxon>Streptophyta</taxon>
        <taxon>Embryophyta</taxon>
        <taxon>Tracheophyta</taxon>
        <taxon>Spermatophyta</taxon>
        <taxon>Magnoliopsida</taxon>
        <taxon>eudicotyledons</taxon>
        <taxon>Gunneridae</taxon>
        <taxon>Pentapetalae</taxon>
        <taxon>rosids</taxon>
        <taxon>malvids</taxon>
        <taxon>Malvales</taxon>
        <taxon>Malvaceae</taxon>
        <taxon>Byttnerioideae</taxon>
        <taxon>Herrania</taxon>
    </lineage>
</organism>
<keyword evidence="2" id="KW-1185">Reference proteome</keyword>
<reference evidence="3" key="1">
    <citation type="submission" date="2025-08" db="UniProtKB">
        <authorList>
            <consortium name="RefSeq"/>
        </authorList>
    </citation>
    <scope>IDENTIFICATION</scope>
    <source>
        <tissue evidence="3">Leaf</tissue>
    </source>
</reference>
<sequence>MVKDEWVRAAMTDDNVVVELLVRLKQAQAVPSAPKSAVAALRWGMRQPRSRSMSMRCDAKKDGDFNVGTRASPTTPLSWSGGGGGGASPSTAGGFEETSRHAVRSPPAALPDPRFYVFHVRSAPIRRLEAPHVFFSPLFRSPVILLLAFLDLPNRPSKTKPPLRFYLPGCPVRFSVKGQFRQAKEIHWGPSPTVCVLSVGCNVVDDDDQGTERLSGVTRVQSNLGTAAANETTSTSTKRPRRKKTFAELKEEETLLLKERVYLKKEIASMRATCKEQRARNENLKRIKLDWNFHTAKNSSLIVDEPEEKVPCSKFCQRVPSSLNYIPTTTLPSHSLDDQKPLLDSCDAGKADSSGDSCFLLPDLNMMPADDDSGTEMLYGTS</sequence>